<dbReference type="OrthoDB" id="4218198at2"/>
<evidence type="ECO:0000313" key="2">
    <source>
        <dbReference type="Proteomes" id="UP000192674"/>
    </source>
</evidence>
<reference evidence="1 2" key="1">
    <citation type="submission" date="2017-04" db="EMBL/GenBank/DDBJ databases">
        <authorList>
            <person name="Afonso C.L."/>
            <person name="Miller P.J."/>
            <person name="Scott M.A."/>
            <person name="Spackman E."/>
            <person name="Goraichik I."/>
            <person name="Dimitrov K.M."/>
            <person name="Suarez D.L."/>
            <person name="Swayne D.E."/>
        </authorList>
    </citation>
    <scope>NUCLEOTIDE SEQUENCE [LARGE SCALE GENOMIC DNA]</scope>
    <source>
        <strain evidence="1 2">DSM 43828</strain>
    </source>
</reference>
<dbReference type="AlphaFoldDB" id="A0A1Y5YAP0"/>
<keyword evidence="2" id="KW-1185">Reference proteome</keyword>
<protein>
    <recommendedName>
        <fullName evidence="3">ArsR family transcriptional regulator</fullName>
    </recommendedName>
</protein>
<dbReference type="EMBL" id="FWXV01000032">
    <property type="protein sequence ID" value="SMD27626.1"/>
    <property type="molecule type" value="Genomic_DNA"/>
</dbReference>
<sequence>MANNERDRSRHVSGVVFGNRHRLELLVALAKAGDDGVCLSQLSDARGVPASVYYAPIRGLISVGLVDKLGRTRGDRRCWYRRHEGQDRFWSCVQALAGELSEVETS</sequence>
<dbReference type="InterPro" id="IPR036390">
    <property type="entry name" value="WH_DNA-bd_sf"/>
</dbReference>
<proteinExistence type="predicted"/>
<dbReference type="Proteomes" id="UP000192674">
    <property type="component" value="Unassembled WGS sequence"/>
</dbReference>
<evidence type="ECO:0000313" key="1">
    <source>
        <dbReference type="EMBL" id="SMD27626.1"/>
    </source>
</evidence>
<evidence type="ECO:0008006" key="3">
    <source>
        <dbReference type="Google" id="ProtNLM"/>
    </source>
</evidence>
<dbReference type="RefSeq" id="WP_143447317.1">
    <property type="nucleotide sequence ID" value="NZ_FWXV01000032.1"/>
</dbReference>
<dbReference type="SUPFAM" id="SSF46785">
    <property type="entry name" value="Winged helix' DNA-binding domain"/>
    <property type="match status" value="1"/>
</dbReference>
<name>A0A1Y5YAP0_KIBAR</name>
<organism evidence="1 2">
    <name type="scientific">Kibdelosporangium aridum</name>
    <dbReference type="NCBI Taxonomy" id="2030"/>
    <lineage>
        <taxon>Bacteria</taxon>
        <taxon>Bacillati</taxon>
        <taxon>Actinomycetota</taxon>
        <taxon>Actinomycetes</taxon>
        <taxon>Pseudonocardiales</taxon>
        <taxon>Pseudonocardiaceae</taxon>
        <taxon>Kibdelosporangium</taxon>
    </lineage>
</organism>
<gene>
    <name evidence="1" type="ORF">SAMN05661093_11236</name>
</gene>
<accession>A0A1Y5YAP0</accession>